<organism evidence="2 3">
    <name type="scientific">Aeromicrobium erythreum</name>
    <dbReference type="NCBI Taxonomy" id="2041"/>
    <lineage>
        <taxon>Bacteria</taxon>
        <taxon>Bacillati</taxon>
        <taxon>Actinomycetota</taxon>
        <taxon>Actinomycetes</taxon>
        <taxon>Propionibacteriales</taxon>
        <taxon>Nocardioidaceae</taxon>
        <taxon>Aeromicrobium</taxon>
    </lineage>
</organism>
<dbReference type="Pfam" id="PF20447">
    <property type="entry name" value="DUF6704"/>
    <property type="match status" value="1"/>
</dbReference>
<dbReference type="KEGG" id="aer:AERYTH_10370"/>
<proteinExistence type="predicted"/>
<protein>
    <submittedName>
        <fullName evidence="2">Uncharacterized protein</fullName>
    </submittedName>
</protein>
<dbReference type="PATRIC" id="fig|2041.4.peg.2169"/>
<feature type="transmembrane region" description="Helical" evidence="1">
    <location>
        <begin position="33"/>
        <end position="52"/>
    </location>
</feature>
<keyword evidence="1" id="KW-0472">Membrane</keyword>
<keyword evidence="1" id="KW-1133">Transmembrane helix</keyword>
<keyword evidence="1" id="KW-0812">Transmembrane</keyword>
<dbReference type="OrthoDB" id="3872677at2"/>
<evidence type="ECO:0000256" key="1">
    <source>
        <dbReference type="SAM" id="Phobius"/>
    </source>
</evidence>
<accession>A0A0U3KJS9</accession>
<sequence>MSHGSSPASWTAVLVCLAGFTIGGIALIPEPHWVPFTIGAALAVIAGPLGLVMSRMGFGAERAPGHGATAHGVDEHRGVTD</sequence>
<dbReference type="AlphaFoldDB" id="A0A0U3KJS9"/>
<keyword evidence="3" id="KW-1185">Reference proteome</keyword>
<dbReference type="Proteomes" id="UP000067689">
    <property type="component" value="Chromosome"/>
</dbReference>
<evidence type="ECO:0000313" key="2">
    <source>
        <dbReference type="EMBL" id="ALX05075.1"/>
    </source>
</evidence>
<evidence type="ECO:0000313" key="3">
    <source>
        <dbReference type="Proteomes" id="UP000067689"/>
    </source>
</evidence>
<feature type="transmembrane region" description="Helical" evidence="1">
    <location>
        <begin position="7"/>
        <end position="27"/>
    </location>
</feature>
<dbReference type="NCBIfam" id="NF041681">
    <property type="entry name" value="HGxxPAAW"/>
    <property type="match status" value="1"/>
</dbReference>
<gene>
    <name evidence="2" type="ORF">AERYTH_10370</name>
</gene>
<dbReference type="InterPro" id="IPR046550">
    <property type="entry name" value="DUF6704"/>
</dbReference>
<dbReference type="STRING" id="2041.AERYTH_10370"/>
<reference evidence="2 3" key="1">
    <citation type="journal article" date="1991" name="Int. J. Syst. Bacteriol.">
        <title>Description of the erythromycin-producing bacterium Arthrobacter sp. strain NRRL B-3381 as Aeromicrobium erythreum gen. nov., sp. nov.</title>
        <authorList>
            <person name="Miller E.S."/>
            <person name="Woese C.R."/>
            <person name="Brenner S."/>
        </authorList>
    </citation>
    <scope>NUCLEOTIDE SEQUENCE [LARGE SCALE GENOMIC DNA]</scope>
    <source>
        <strain evidence="2 3">AR18</strain>
    </source>
</reference>
<dbReference type="EMBL" id="CP011502">
    <property type="protein sequence ID" value="ALX05075.1"/>
    <property type="molecule type" value="Genomic_DNA"/>
</dbReference>
<name>A0A0U3KJS9_9ACTN</name>
<dbReference type="RefSeq" id="WP_067858174.1">
    <property type="nucleotide sequence ID" value="NZ_CP011502.1"/>
</dbReference>